<evidence type="ECO:0000259" key="8">
    <source>
        <dbReference type="PROSITE" id="PS50199"/>
    </source>
</evidence>
<dbReference type="GO" id="GO:0000175">
    <property type="term" value="F:3'-5'-RNA exonuclease activity"/>
    <property type="evidence" value="ECO:0007669"/>
    <property type="project" value="InterPro"/>
</dbReference>
<dbReference type="SUPFAM" id="SSF53098">
    <property type="entry name" value="Ribonuclease H-like"/>
    <property type="match status" value="1"/>
</dbReference>
<dbReference type="InterPro" id="IPR036397">
    <property type="entry name" value="RNaseH_sf"/>
</dbReference>
<organism evidence="9 10">
    <name type="scientific">Apophysomyces ossiformis</name>
    <dbReference type="NCBI Taxonomy" id="679940"/>
    <lineage>
        <taxon>Eukaryota</taxon>
        <taxon>Fungi</taxon>
        <taxon>Fungi incertae sedis</taxon>
        <taxon>Mucoromycota</taxon>
        <taxon>Mucoromycotina</taxon>
        <taxon>Mucoromycetes</taxon>
        <taxon>Mucorales</taxon>
        <taxon>Mucorineae</taxon>
        <taxon>Mucoraceae</taxon>
        <taxon>Apophysomyces</taxon>
    </lineage>
</organism>
<dbReference type="SUPFAM" id="SSF90209">
    <property type="entry name" value="Ran binding protein zinc finger-like"/>
    <property type="match status" value="4"/>
</dbReference>
<dbReference type="PANTHER" id="PTHR23111:SF40">
    <property type="entry name" value="RNA-BINDING PROTEIN INVOLVED IN HETEROCHROMATIN ASSEMBLY-RELATED"/>
    <property type="match status" value="1"/>
</dbReference>
<dbReference type="InterPro" id="IPR035979">
    <property type="entry name" value="RBD_domain_sf"/>
</dbReference>
<dbReference type="InterPro" id="IPR000504">
    <property type="entry name" value="RRM_dom"/>
</dbReference>
<protein>
    <submittedName>
        <fullName evidence="9">Uncharacterized protein</fullName>
    </submittedName>
</protein>
<feature type="domain" description="RanBP2-type" evidence="8">
    <location>
        <begin position="464"/>
        <end position="495"/>
    </location>
</feature>
<accession>A0A8H7BFY0</accession>
<dbReference type="InterPro" id="IPR047201">
    <property type="entry name" value="ERI-1_3'hExo-like"/>
</dbReference>
<feature type="domain" description="RanBP2-type" evidence="8">
    <location>
        <begin position="523"/>
        <end position="554"/>
    </location>
</feature>
<feature type="region of interest" description="Disordered" evidence="6">
    <location>
        <begin position="1"/>
        <end position="76"/>
    </location>
</feature>
<dbReference type="Proteomes" id="UP000605846">
    <property type="component" value="Unassembled WGS sequence"/>
</dbReference>
<name>A0A8H7BFY0_9FUNG</name>
<evidence type="ECO:0000256" key="5">
    <source>
        <dbReference type="PROSITE-ProRule" id="PRU00322"/>
    </source>
</evidence>
<reference evidence="9" key="1">
    <citation type="submission" date="2020-01" db="EMBL/GenBank/DDBJ databases">
        <title>Genome Sequencing of Three Apophysomyces-Like Fungal Strains Confirms a Novel Fungal Genus in the Mucoromycota with divergent Burkholderia-like Endosymbiotic Bacteria.</title>
        <authorList>
            <person name="Stajich J.E."/>
            <person name="Macias A.M."/>
            <person name="Carter-House D."/>
            <person name="Lovett B."/>
            <person name="Kasson L.R."/>
            <person name="Berry K."/>
            <person name="Grigoriev I."/>
            <person name="Chang Y."/>
            <person name="Spatafora J."/>
            <person name="Kasson M.T."/>
        </authorList>
    </citation>
    <scope>NUCLEOTIDE SEQUENCE</scope>
    <source>
        <strain evidence="9">NRRL A-21654</strain>
    </source>
</reference>
<evidence type="ECO:0000256" key="3">
    <source>
        <dbReference type="ARBA" id="ARBA00022833"/>
    </source>
</evidence>
<dbReference type="InterPro" id="IPR013520">
    <property type="entry name" value="Ribonucl_H"/>
</dbReference>
<dbReference type="InterPro" id="IPR012337">
    <property type="entry name" value="RNaseH-like_sf"/>
</dbReference>
<keyword evidence="1" id="KW-0479">Metal-binding</keyword>
<dbReference type="SMART" id="SM00547">
    <property type="entry name" value="ZnF_RBZ"/>
    <property type="match status" value="4"/>
</dbReference>
<evidence type="ECO:0000256" key="2">
    <source>
        <dbReference type="ARBA" id="ARBA00022771"/>
    </source>
</evidence>
<dbReference type="SMART" id="SM00360">
    <property type="entry name" value="RRM"/>
    <property type="match status" value="1"/>
</dbReference>
<dbReference type="PROSITE" id="PS01358">
    <property type="entry name" value="ZF_RANBP2_1"/>
    <property type="match status" value="4"/>
</dbReference>
<dbReference type="AlphaFoldDB" id="A0A8H7BFY0"/>
<evidence type="ECO:0000259" key="7">
    <source>
        <dbReference type="PROSITE" id="PS50102"/>
    </source>
</evidence>
<evidence type="ECO:0000256" key="1">
    <source>
        <dbReference type="ARBA" id="ARBA00022723"/>
    </source>
</evidence>
<dbReference type="Gene3D" id="3.30.70.330">
    <property type="match status" value="1"/>
</dbReference>
<dbReference type="InterPro" id="IPR036443">
    <property type="entry name" value="Znf_RanBP2_sf"/>
</dbReference>
<keyword evidence="3" id="KW-0862">Zinc</keyword>
<feature type="compositionally biased region" description="Basic and acidic residues" evidence="6">
    <location>
        <begin position="23"/>
        <end position="76"/>
    </location>
</feature>
<dbReference type="GO" id="GO:0003729">
    <property type="term" value="F:mRNA binding"/>
    <property type="evidence" value="ECO:0007669"/>
    <property type="project" value="TreeGrafter"/>
</dbReference>
<evidence type="ECO:0000313" key="10">
    <source>
        <dbReference type="Proteomes" id="UP000605846"/>
    </source>
</evidence>
<dbReference type="Gene3D" id="4.10.1060.10">
    <property type="entry name" value="Zinc finger, RanBP2-type"/>
    <property type="match status" value="4"/>
</dbReference>
<dbReference type="InterPro" id="IPR001876">
    <property type="entry name" value="Znf_RanBP2"/>
</dbReference>
<feature type="domain" description="RanBP2-type" evidence="8">
    <location>
        <begin position="645"/>
        <end position="676"/>
    </location>
</feature>
<dbReference type="Pfam" id="PF00929">
    <property type="entry name" value="RNase_T"/>
    <property type="match status" value="1"/>
</dbReference>
<dbReference type="Pfam" id="PF00076">
    <property type="entry name" value="RRM_1"/>
    <property type="match status" value="1"/>
</dbReference>
<comment type="caution">
    <text evidence="9">The sequence shown here is derived from an EMBL/GenBank/DDBJ whole genome shotgun (WGS) entry which is preliminary data.</text>
</comment>
<keyword evidence="2 5" id="KW-0863">Zinc-finger</keyword>
<dbReference type="PROSITE" id="PS50199">
    <property type="entry name" value="ZF_RANBP2_2"/>
    <property type="match status" value="4"/>
</dbReference>
<sequence length="686" mass="75557">MDVSGSIDRKRKADELEENDVPQESKKQLLEETKIEDNKPDVPVKIENEEPKSSSHAAADKEEPVKEETKLELDHTSVKVKVENTQEEESGPSVKPIPLETNVPFKRLIILNVEATCDENPTNPASVQVTKLSFVVVNASNMEVLHKQQIYVKPDRTPLTQFCQQVTGITWGDLTSAGYLEDAIREFDEYIQKEIEGKNLSFCFVTHGGWVLRIQLPREARDKNIELPGYLAYCRMFDLKQEIQRWQVHHPEVSLRTTSLKDLCDTFHLEKVEGETVGLGACLTTLNVVRYLTGFRHPDVFVHPIDTSADLQQFKKEESTVIHLAGLPYEVTQGELEAWFSSNGLRPTNMWMIQPTDHSKPSISGFVIFHQHDDAMRALSLNGRCLGDRPIEVCPSSERVIEAAGNMLVSFPLQAKGRHLRPGDWNCPNCSFHNFASRRNCFKCNAENPNPSAVPPPMPAPTFNPGDWICPNHSCSFHNYASRNQCMKCGSYRPSGGGGHSAQPAPPMAGPGAGYGRPPITFRPGDWYCPNPTCGFQNFASRSTCFRCHTPNPTPPQHGGYSPQPNYNYGGDNYGGPGGGYGQGGYTSGGGSYGYGNQGYSGGHHGPPGGLSAQFRPGDWYCTAKPLNTPQPPAGYVPSGNPGMKPGDWICRNESCGFHNFAKRTHCGKCGMVNPTMGEGGPPAGY</sequence>
<dbReference type="PROSITE" id="PS50102">
    <property type="entry name" value="RRM"/>
    <property type="match status" value="1"/>
</dbReference>
<dbReference type="OrthoDB" id="448399at2759"/>
<evidence type="ECO:0000313" key="9">
    <source>
        <dbReference type="EMBL" id="KAF7722456.1"/>
    </source>
</evidence>
<dbReference type="EMBL" id="JABAYA010000194">
    <property type="protein sequence ID" value="KAF7722456.1"/>
    <property type="molecule type" value="Genomic_DNA"/>
</dbReference>
<evidence type="ECO:0000256" key="6">
    <source>
        <dbReference type="SAM" id="MobiDB-lite"/>
    </source>
</evidence>
<gene>
    <name evidence="9" type="ORF">EC973_003121</name>
</gene>
<dbReference type="SMART" id="SM00479">
    <property type="entry name" value="EXOIII"/>
    <property type="match status" value="1"/>
</dbReference>
<dbReference type="InterPro" id="IPR012677">
    <property type="entry name" value="Nucleotide-bd_a/b_plait_sf"/>
</dbReference>
<proteinExistence type="predicted"/>
<dbReference type="GO" id="GO:0008270">
    <property type="term" value="F:zinc ion binding"/>
    <property type="evidence" value="ECO:0007669"/>
    <property type="project" value="UniProtKB-KW"/>
</dbReference>
<feature type="domain" description="RRM" evidence="7">
    <location>
        <begin position="320"/>
        <end position="398"/>
    </location>
</feature>
<dbReference type="PANTHER" id="PTHR23111">
    <property type="entry name" value="ZINC FINGER PROTEIN"/>
    <property type="match status" value="1"/>
</dbReference>
<keyword evidence="4" id="KW-0694">RNA-binding</keyword>
<keyword evidence="10" id="KW-1185">Reference proteome</keyword>
<dbReference type="Pfam" id="PF00641">
    <property type="entry name" value="Zn_ribbon_RanBP"/>
    <property type="match status" value="4"/>
</dbReference>
<dbReference type="SUPFAM" id="SSF54928">
    <property type="entry name" value="RNA-binding domain, RBD"/>
    <property type="match status" value="1"/>
</dbReference>
<dbReference type="CDD" id="cd06133">
    <property type="entry name" value="ERI-1_3'hExo_like"/>
    <property type="match status" value="1"/>
</dbReference>
<feature type="domain" description="RanBP2-type" evidence="8">
    <location>
        <begin position="421"/>
        <end position="450"/>
    </location>
</feature>
<evidence type="ECO:0000256" key="4">
    <source>
        <dbReference type="PROSITE-ProRule" id="PRU00176"/>
    </source>
</evidence>
<dbReference type="Gene3D" id="3.30.420.10">
    <property type="entry name" value="Ribonuclease H-like superfamily/Ribonuclease H"/>
    <property type="match status" value="1"/>
</dbReference>